<reference evidence="1 2" key="2">
    <citation type="submission" date="2018-11" db="EMBL/GenBank/DDBJ databases">
        <authorList>
            <consortium name="Pathogen Informatics"/>
        </authorList>
    </citation>
    <scope>NUCLEOTIDE SEQUENCE [LARGE SCALE GENOMIC DNA]</scope>
</reference>
<dbReference type="WBParaSite" id="NBR_0001780801-mRNA-1">
    <property type="protein sequence ID" value="NBR_0001780801-mRNA-1"/>
    <property type="gene ID" value="NBR_0001780801"/>
</dbReference>
<sequence>MDFAVVFFPHSRSADVVPANSVQGQLNCGITTKVRWSGRLYTAKILFAGPKELCELKVLQVTEEGELADGPFEIAASGSTSAAATPVGPNSEERERMRRLISIEEHIASNTETVGRIHRTVTNIELRVIRLEKTLNGMDQKLPAAQGDFEFRYATAENVASLRKAHENPKNFARHLETEVFKDCANELGQRVDERHSRERVTFIRECLYKFYNVPAVLREEMWRGVKTALNARARKVRKTQNDRAPLIVIDDEPEPSEVSNDAFDFHE</sequence>
<organism evidence="3">
    <name type="scientific">Nippostrongylus brasiliensis</name>
    <name type="common">Rat hookworm</name>
    <dbReference type="NCBI Taxonomy" id="27835"/>
    <lineage>
        <taxon>Eukaryota</taxon>
        <taxon>Metazoa</taxon>
        <taxon>Ecdysozoa</taxon>
        <taxon>Nematoda</taxon>
        <taxon>Chromadorea</taxon>
        <taxon>Rhabditida</taxon>
        <taxon>Rhabditina</taxon>
        <taxon>Rhabditomorpha</taxon>
        <taxon>Strongyloidea</taxon>
        <taxon>Heligmosomidae</taxon>
        <taxon>Nippostrongylus</taxon>
    </lineage>
</organism>
<evidence type="ECO:0000313" key="1">
    <source>
        <dbReference type="EMBL" id="VDL81529.1"/>
    </source>
</evidence>
<dbReference type="EMBL" id="UYSL01022985">
    <property type="protein sequence ID" value="VDL81529.1"/>
    <property type="molecule type" value="Genomic_DNA"/>
</dbReference>
<name>A0A0N4YL52_NIPBR</name>
<evidence type="ECO:0000313" key="3">
    <source>
        <dbReference type="WBParaSite" id="NBR_0001780801-mRNA-1"/>
    </source>
</evidence>
<evidence type="ECO:0000313" key="2">
    <source>
        <dbReference type="Proteomes" id="UP000271162"/>
    </source>
</evidence>
<reference evidence="3" key="1">
    <citation type="submission" date="2017-02" db="UniProtKB">
        <authorList>
            <consortium name="WormBaseParasite"/>
        </authorList>
    </citation>
    <scope>IDENTIFICATION</scope>
</reference>
<dbReference type="AlphaFoldDB" id="A0A0N4YL52"/>
<keyword evidence="2" id="KW-1185">Reference proteome</keyword>
<gene>
    <name evidence="1" type="ORF">NBR_LOCUS17809</name>
</gene>
<dbReference type="Proteomes" id="UP000271162">
    <property type="component" value="Unassembled WGS sequence"/>
</dbReference>
<protein>
    <submittedName>
        <fullName evidence="3">BEN domain-containing protein</fullName>
    </submittedName>
</protein>
<accession>A0A0N4YL52</accession>
<proteinExistence type="predicted"/>